<dbReference type="RefSeq" id="WP_189716852.1">
    <property type="nucleotide sequence ID" value="NZ_BMSA01000028.1"/>
</dbReference>
<dbReference type="EMBL" id="BMSA01000028">
    <property type="protein sequence ID" value="GGT83407.1"/>
    <property type="molecule type" value="Genomic_DNA"/>
</dbReference>
<proteinExistence type="predicted"/>
<accession>A0A918HQ04</accession>
<organism evidence="2 3">
    <name type="scientific">Streptomyces phaeofaciens</name>
    <dbReference type="NCBI Taxonomy" id="68254"/>
    <lineage>
        <taxon>Bacteria</taxon>
        <taxon>Bacillati</taxon>
        <taxon>Actinomycetota</taxon>
        <taxon>Actinomycetes</taxon>
        <taxon>Kitasatosporales</taxon>
        <taxon>Streptomycetaceae</taxon>
        <taxon>Streptomyces</taxon>
    </lineage>
</organism>
<feature type="compositionally biased region" description="Basic and acidic residues" evidence="1">
    <location>
        <begin position="37"/>
        <end position="49"/>
    </location>
</feature>
<comment type="caution">
    <text evidence="2">The sequence shown here is derived from an EMBL/GenBank/DDBJ whole genome shotgun (WGS) entry which is preliminary data.</text>
</comment>
<protein>
    <submittedName>
        <fullName evidence="2">Uncharacterized protein</fullName>
    </submittedName>
</protein>
<feature type="region of interest" description="Disordered" evidence="1">
    <location>
        <begin position="34"/>
        <end position="78"/>
    </location>
</feature>
<gene>
    <name evidence="2" type="ORF">GCM10010226_72590</name>
</gene>
<evidence type="ECO:0000313" key="3">
    <source>
        <dbReference type="Proteomes" id="UP000646776"/>
    </source>
</evidence>
<dbReference type="Proteomes" id="UP000646776">
    <property type="component" value="Unassembled WGS sequence"/>
</dbReference>
<name>A0A918HQ04_9ACTN</name>
<evidence type="ECO:0000256" key="1">
    <source>
        <dbReference type="SAM" id="MobiDB-lite"/>
    </source>
</evidence>
<reference evidence="2" key="1">
    <citation type="journal article" date="2014" name="Int. J. Syst. Evol. Microbiol.">
        <title>Complete genome sequence of Corynebacterium casei LMG S-19264T (=DSM 44701T), isolated from a smear-ripened cheese.</title>
        <authorList>
            <consortium name="US DOE Joint Genome Institute (JGI-PGF)"/>
            <person name="Walter F."/>
            <person name="Albersmeier A."/>
            <person name="Kalinowski J."/>
            <person name="Ruckert C."/>
        </authorList>
    </citation>
    <scope>NUCLEOTIDE SEQUENCE</scope>
    <source>
        <strain evidence="2">JCM 4125</strain>
    </source>
</reference>
<sequence>MLSEALWGLAAAGGTAMVGAVATDAWRSVRQRFAGQAERRGTARERVESRAASGRLRRASADTAGARAAEHEAGHGWRSWRSCSQQNIARDGGTQHITLNGDINVGGESRGSR</sequence>
<feature type="region of interest" description="Disordered" evidence="1">
    <location>
        <begin position="92"/>
        <end position="113"/>
    </location>
</feature>
<dbReference type="AlphaFoldDB" id="A0A918HQ04"/>
<keyword evidence="3" id="KW-1185">Reference proteome</keyword>
<evidence type="ECO:0000313" key="2">
    <source>
        <dbReference type="EMBL" id="GGT83407.1"/>
    </source>
</evidence>
<reference evidence="2" key="2">
    <citation type="submission" date="2020-09" db="EMBL/GenBank/DDBJ databases">
        <authorList>
            <person name="Sun Q."/>
            <person name="Ohkuma M."/>
        </authorList>
    </citation>
    <scope>NUCLEOTIDE SEQUENCE</scope>
    <source>
        <strain evidence="2">JCM 4125</strain>
    </source>
</reference>